<name>A0ABV2A7E6_9GAMM</name>
<accession>A0ABV2A7E6</accession>
<keyword evidence="3" id="KW-1003">Cell membrane</keyword>
<dbReference type="PANTHER" id="PTHR34584">
    <property type="entry name" value="NA(+)/H(+) ANTIPORTER SUBUNIT E1"/>
    <property type="match status" value="1"/>
</dbReference>
<evidence type="ECO:0000256" key="7">
    <source>
        <dbReference type="SAM" id="Phobius"/>
    </source>
</evidence>
<gene>
    <name evidence="8" type="ORF">ABSH63_03655</name>
</gene>
<protein>
    <submittedName>
        <fullName evidence="8">Na+/H+ antiporter subunit E</fullName>
    </submittedName>
</protein>
<evidence type="ECO:0000256" key="3">
    <source>
        <dbReference type="ARBA" id="ARBA00022475"/>
    </source>
</evidence>
<comment type="subcellular location">
    <subcellularLocation>
        <location evidence="1">Cell membrane</location>
        <topology evidence="1">Multi-pass membrane protein</topology>
    </subcellularLocation>
</comment>
<feature type="transmembrane region" description="Helical" evidence="7">
    <location>
        <begin position="12"/>
        <end position="41"/>
    </location>
</feature>
<dbReference type="Proteomes" id="UP001465331">
    <property type="component" value="Unassembled WGS sequence"/>
</dbReference>
<evidence type="ECO:0000256" key="4">
    <source>
        <dbReference type="ARBA" id="ARBA00022692"/>
    </source>
</evidence>
<dbReference type="PANTHER" id="PTHR34584:SF1">
    <property type="entry name" value="NA(+)_H(+) ANTIPORTER SUBUNIT E1"/>
    <property type="match status" value="1"/>
</dbReference>
<organism evidence="8 9">
    <name type="scientific">Sinimarinibacterium thermocellulolyticum</name>
    <dbReference type="NCBI Taxonomy" id="3170016"/>
    <lineage>
        <taxon>Bacteria</taxon>
        <taxon>Pseudomonadati</taxon>
        <taxon>Pseudomonadota</taxon>
        <taxon>Gammaproteobacteria</taxon>
        <taxon>Nevskiales</taxon>
        <taxon>Nevskiaceae</taxon>
        <taxon>Sinimarinibacterium</taxon>
    </lineage>
</organism>
<evidence type="ECO:0000256" key="2">
    <source>
        <dbReference type="ARBA" id="ARBA00006228"/>
    </source>
</evidence>
<keyword evidence="6 7" id="KW-0472">Membrane</keyword>
<dbReference type="RefSeq" id="WP_352887545.1">
    <property type="nucleotide sequence ID" value="NZ_JBEPIJ010000003.1"/>
</dbReference>
<comment type="caution">
    <text evidence="8">The sequence shown here is derived from an EMBL/GenBank/DDBJ whole genome shotgun (WGS) entry which is preliminary data.</text>
</comment>
<evidence type="ECO:0000256" key="5">
    <source>
        <dbReference type="ARBA" id="ARBA00022989"/>
    </source>
</evidence>
<evidence type="ECO:0000256" key="1">
    <source>
        <dbReference type="ARBA" id="ARBA00004651"/>
    </source>
</evidence>
<sequence length="157" mass="17602">MTQLIGLTVMLAAFWLLLSGHYVPMFFGFGAFSVLLVAWLAKRMDIVDDEAKPLHWLLRVPRYWLWLGGQILLSALAVSRLIWQPRAPITPGLGRANVEGLSDVERATYANSITLTPGTLSMTVDERHIEVHALDVRALANIEAGEMIRRLRRAGLR</sequence>
<evidence type="ECO:0000256" key="6">
    <source>
        <dbReference type="ARBA" id="ARBA00023136"/>
    </source>
</evidence>
<dbReference type="EMBL" id="JBEPIJ010000003">
    <property type="protein sequence ID" value="MES0873108.1"/>
    <property type="molecule type" value="Genomic_DNA"/>
</dbReference>
<dbReference type="InterPro" id="IPR002758">
    <property type="entry name" value="Cation_antiport_E"/>
</dbReference>
<keyword evidence="4 7" id="KW-0812">Transmembrane</keyword>
<evidence type="ECO:0000313" key="9">
    <source>
        <dbReference type="Proteomes" id="UP001465331"/>
    </source>
</evidence>
<dbReference type="Pfam" id="PF01899">
    <property type="entry name" value="MNHE"/>
    <property type="match status" value="1"/>
</dbReference>
<keyword evidence="9" id="KW-1185">Reference proteome</keyword>
<reference evidence="8 9" key="1">
    <citation type="submission" date="2024-06" db="EMBL/GenBank/DDBJ databases">
        <authorList>
            <person name="Li Z."/>
            <person name="Jiang Y."/>
        </authorList>
    </citation>
    <scope>NUCLEOTIDE SEQUENCE [LARGE SCALE GENOMIC DNA]</scope>
    <source>
        <strain evidence="8 9">HSW-8</strain>
    </source>
</reference>
<keyword evidence="5 7" id="KW-1133">Transmembrane helix</keyword>
<comment type="similarity">
    <text evidence="2">Belongs to the CPA3 antiporters (TC 2.A.63) subunit E family.</text>
</comment>
<proteinExistence type="inferred from homology"/>
<evidence type="ECO:0000313" key="8">
    <source>
        <dbReference type="EMBL" id="MES0873108.1"/>
    </source>
</evidence>